<keyword evidence="2" id="KW-0805">Transcription regulation</keyword>
<organism evidence="6 7">
    <name type="scientific">Streptococcus massiliensis</name>
    <dbReference type="NCBI Taxonomy" id="313439"/>
    <lineage>
        <taxon>Bacteria</taxon>
        <taxon>Bacillati</taxon>
        <taxon>Bacillota</taxon>
        <taxon>Bacilli</taxon>
        <taxon>Lactobacillales</taxon>
        <taxon>Streptococcaceae</taxon>
        <taxon>Streptococcus</taxon>
    </lineage>
</organism>
<reference evidence="6" key="1">
    <citation type="submission" date="2018-06" db="EMBL/GenBank/DDBJ databases">
        <authorList>
            <consortium name="Pathogen Informatics"/>
            <person name="Doyle S."/>
        </authorList>
    </citation>
    <scope>NUCLEOTIDE SEQUENCE [LARGE SCALE GENOMIC DNA]</scope>
    <source>
        <strain evidence="6">NCTC13765</strain>
    </source>
</reference>
<accession>A0A380KZ14</accession>
<sequence length="301" mass="34376">MYNLQLETFIAVADAGSFNKAAEQLYVTPTAVIKQINHLEERLDLKLFNRSPRGLTLTKSGESLYNDAKYLIQYSRDSLARAKRASLPEEIIRIGTSPLTPPQILVDLWPKIHEVAPSIKFQLVPFENTPENAREILKNLGQNYDIIVGVFDDVLMNLRECNGFKLNEKPFACALPFNHPLVDRKLITLDDLSGETLLMIRKDWSHYVDDLRSEIEGSYPDIQIKSFDFYNLDIFNQAANTNTPLMVFDNWQGVHPLLKTVPLKWEKKMPLGLIYSLNPSEKVENFLEVIAKLVQSGQINL</sequence>
<evidence type="ECO:0000256" key="3">
    <source>
        <dbReference type="ARBA" id="ARBA00023125"/>
    </source>
</evidence>
<feature type="domain" description="HTH lysR-type" evidence="5">
    <location>
        <begin position="1"/>
        <end position="58"/>
    </location>
</feature>
<dbReference type="InterPro" id="IPR005119">
    <property type="entry name" value="LysR_subst-bd"/>
</dbReference>
<dbReference type="GO" id="GO:0003700">
    <property type="term" value="F:DNA-binding transcription factor activity"/>
    <property type="evidence" value="ECO:0007669"/>
    <property type="project" value="InterPro"/>
</dbReference>
<dbReference type="SUPFAM" id="SSF53850">
    <property type="entry name" value="Periplasmic binding protein-like II"/>
    <property type="match status" value="1"/>
</dbReference>
<comment type="similarity">
    <text evidence="1">Belongs to the LysR transcriptional regulatory family.</text>
</comment>
<gene>
    <name evidence="6" type="primary">cynR</name>
    <name evidence="6" type="ORF">NCTC13765_01770</name>
</gene>
<dbReference type="GO" id="GO:0003677">
    <property type="term" value="F:DNA binding"/>
    <property type="evidence" value="ECO:0007669"/>
    <property type="project" value="UniProtKB-KW"/>
</dbReference>
<dbReference type="Pfam" id="PF03466">
    <property type="entry name" value="LysR_substrate"/>
    <property type="match status" value="1"/>
</dbReference>
<name>A0A380KZ14_9STRE</name>
<dbReference type="InterPro" id="IPR036388">
    <property type="entry name" value="WH-like_DNA-bd_sf"/>
</dbReference>
<dbReference type="InterPro" id="IPR036390">
    <property type="entry name" value="WH_DNA-bd_sf"/>
</dbReference>
<keyword evidence="4" id="KW-0804">Transcription</keyword>
<evidence type="ECO:0000256" key="1">
    <source>
        <dbReference type="ARBA" id="ARBA00009437"/>
    </source>
</evidence>
<dbReference type="PANTHER" id="PTHR30346:SF0">
    <property type="entry name" value="HCA OPERON TRANSCRIPTIONAL ACTIVATOR HCAR"/>
    <property type="match status" value="1"/>
</dbReference>
<dbReference type="STRING" id="1123307.GCA_000380065_00827"/>
<evidence type="ECO:0000313" key="7">
    <source>
        <dbReference type="Proteomes" id="UP000254634"/>
    </source>
</evidence>
<dbReference type="OrthoDB" id="119203at2"/>
<dbReference type="GO" id="GO:0032993">
    <property type="term" value="C:protein-DNA complex"/>
    <property type="evidence" value="ECO:0007669"/>
    <property type="project" value="TreeGrafter"/>
</dbReference>
<dbReference type="Gene3D" id="1.10.10.10">
    <property type="entry name" value="Winged helix-like DNA-binding domain superfamily/Winged helix DNA-binding domain"/>
    <property type="match status" value="1"/>
</dbReference>
<dbReference type="FunFam" id="1.10.10.10:FF:000001">
    <property type="entry name" value="LysR family transcriptional regulator"/>
    <property type="match status" value="1"/>
</dbReference>
<dbReference type="AlphaFoldDB" id="A0A380KZ14"/>
<dbReference type="EMBL" id="UHFR01000005">
    <property type="protein sequence ID" value="SUN77253.1"/>
    <property type="molecule type" value="Genomic_DNA"/>
</dbReference>
<dbReference type="Gene3D" id="3.40.190.290">
    <property type="match status" value="1"/>
</dbReference>
<proteinExistence type="inferred from homology"/>
<keyword evidence="7" id="KW-1185">Reference proteome</keyword>
<evidence type="ECO:0000256" key="4">
    <source>
        <dbReference type="ARBA" id="ARBA00023163"/>
    </source>
</evidence>
<evidence type="ECO:0000256" key="2">
    <source>
        <dbReference type="ARBA" id="ARBA00023015"/>
    </source>
</evidence>
<dbReference type="Proteomes" id="UP000254634">
    <property type="component" value="Unassembled WGS sequence"/>
</dbReference>
<dbReference type="InterPro" id="IPR000847">
    <property type="entry name" value="LysR_HTH_N"/>
</dbReference>
<dbReference type="RefSeq" id="WP_018371517.1">
    <property type="nucleotide sequence ID" value="NZ_UHFR01000005.1"/>
</dbReference>
<dbReference type="Pfam" id="PF00126">
    <property type="entry name" value="HTH_1"/>
    <property type="match status" value="1"/>
</dbReference>
<dbReference type="PANTHER" id="PTHR30346">
    <property type="entry name" value="TRANSCRIPTIONAL DUAL REGULATOR HCAR-RELATED"/>
    <property type="match status" value="1"/>
</dbReference>
<keyword evidence="3" id="KW-0238">DNA-binding</keyword>
<dbReference type="PROSITE" id="PS50931">
    <property type="entry name" value="HTH_LYSR"/>
    <property type="match status" value="1"/>
</dbReference>
<dbReference type="CDD" id="cd05466">
    <property type="entry name" value="PBP2_LTTR_substrate"/>
    <property type="match status" value="1"/>
</dbReference>
<evidence type="ECO:0000259" key="5">
    <source>
        <dbReference type="PROSITE" id="PS50931"/>
    </source>
</evidence>
<evidence type="ECO:0000313" key="6">
    <source>
        <dbReference type="EMBL" id="SUN77253.1"/>
    </source>
</evidence>
<dbReference type="SUPFAM" id="SSF46785">
    <property type="entry name" value="Winged helix' DNA-binding domain"/>
    <property type="match status" value="1"/>
</dbReference>
<protein>
    <submittedName>
        <fullName evidence="6">Transcriptional regulator</fullName>
    </submittedName>
</protein>